<dbReference type="InterPro" id="IPR011059">
    <property type="entry name" value="Metal-dep_hydrolase_composite"/>
</dbReference>
<feature type="binding site" evidence="7">
    <location>
        <position position="263"/>
    </location>
    <ligand>
        <name>substrate</name>
    </ligand>
</feature>
<comment type="cofactor">
    <cofactor evidence="8">
        <name>a divalent metal cation</name>
        <dbReference type="ChEBI" id="CHEBI:60240"/>
    </cofactor>
    <text evidence="8">Binds 1 divalent metal cation per subunit.</text>
</comment>
<dbReference type="GO" id="GO:0006046">
    <property type="term" value="P:N-acetylglucosamine catabolic process"/>
    <property type="evidence" value="ECO:0007669"/>
    <property type="project" value="TreeGrafter"/>
</dbReference>
<dbReference type="FunFam" id="3.20.20.140:FF:000004">
    <property type="entry name" value="N-acetylglucosamine-6-phosphate deacetylase"/>
    <property type="match status" value="1"/>
</dbReference>
<dbReference type="PANTHER" id="PTHR11113">
    <property type="entry name" value="N-ACETYLGLUCOSAMINE-6-PHOSPHATE DEACETYLASE"/>
    <property type="match status" value="1"/>
</dbReference>
<feature type="binding site" evidence="7">
    <location>
        <begin position="318"/>
        <end position="320"/>
    </location>
    <ligand>
        <name>substrate</name>
    </ligand>
</feature>
<dbReference type="GO" id="GO:0046872">
    <property type="term" value="F:metal ion binding"/>
    <property type="evidence" value="ECO:0007669"/>
    <property type="project" value="UniProtKB-KW"/>
</dbReference>
<feature type="domain" description="Amidohydrolase-related" evidence="9">
    <location>
        <begin position="54"/>
        <end position="389"/>
    </location>
</feature>
<dbReference type="EC" id="3.5.1.25" evidence="10"/>
<dbReference type="Gene3D" id="2.30.40.10">
    <property type="entry name" value="Urease, subunit C, domain 1"/>
    <property type="match status" value="1"/>
</dbReference>
<name>A0A2U3JZU6_9BACT</name>
<evidence type="ECO:0000256" key="4">
    <source>
        <dbReference type="ARBA" id="ARBA00023277"/>
    </source>
</evidence>
<keyword evidence="4 5" id="KW-0119">Carbohydrate metabolism</keyword>
<feature type="binding site" evidence="8">
    <location>
        <position position="141"/>
    </location>
    <ligand>
        <name>Zn(2+)</name>
        <dbReference type="ChEBI" id="CHEBI:29105"/>
    </ligand>
</feature>
<dbReference type="Gene3D" id="3.20.20.140">
    <property type="entry name" value="Metal-dependent hydrolases"/>
    <property type="match status" value="1"/>
</dbReference>
<reference evidence="11" key="1">
    <citation type="submission" date="2018-02" db="EMBL/GenBank/DDBJ databases">
        <authorList>
            <person name="Hausmann B."/>
        </authorList>
    </citation>
    <scope>NUCLEOTIDE SEQUENCE [LARGE SCALE GENOMIC DNA]</scope>
    <source>
        <strain evidence="11">Peat soil MAG SbA1</strain>
    </source>
</reference>
<protein>
    <submittedName>
        <fullName evidence="10">Bifunctional N-acetylglucosamine-6-phosphate deacetylase/N-acetylgalactosamine-6-phosphate deacetylase</fullName>
        <ecNumber evidence="10">3.5.1.25</ecNumber>
    </submittedName>
</protein>
<feature type="binding site" evidence="8">
    <location>
        <position position="207"/>
    </location>
    <ligand>
        <name>Zn(2+)</name>
        <dbReference type="ChEBI" id="CHEBI:29105"/>
    </ligand>
</feature>
<dbReference type="SUPFAM" id="SSF51338">
    <property type="entry name" value="Composite domain of metallo-dependent hydrolases"/>
    <property type="match status" value="1"/>
</dbReference>
<dbReference type="Pfam" id="PF01979">
    <property type="entry name" value="Amidohydro_1"/>
    <property type="match status" value="1"/>
</dbReference>
<dbReference type="PIRSF" id="PIRSF038994">
    <property type="entry name" value="NagA"/>
    <property type="match status" value="1"/>
</dbReference>
<evidence type="ECO:0000256" key="5">
    <source>
        <dbReference type="PIRNR" id="PIRNR038994"/>
    </source>
</evidence>
<evidence type="ECO:0000259" key="9">
    <source>
        <dbReference type="Pfam" id="PF01979"/>
    </source>
</evidence>
<evidence type="ECO:0000256" key="6">
    <source>
        <dbReference type="PIRSR" id="PIRSR038994-1"/>
    </source>
</evidence>
<organism evidence="10 11">
    <name type="scientific">Candidatus Sulfotelmatobacter kueseliae</name>
    <dbReference type="NCBI Taxonomy" id="2042962"/>
    <lineage>
        <taxon>Bacteria</taxon>
        <taxon>Pseudomonadati</taxon>
        <taxon>Acidobacteriota</taxon>
        <taxon>Terriglobia</taxon>
        <taxon>Terriglobales</taxon>
        <taxon>Candidatus Korobacteraceae</taxon>
        <taxon>Candidatus Sulfotelmatobacter</taxon>
    </lineage>
</organism>
<feature type="active site" description="Proton donor/acceptor" evidence="6">
    <location>
        <position position="286"/>
    </location>
</feature>
<dbReference type="SUPFAM" id="SSF51556">
    <property type="entry name" value="Metallo-dependent hydrolases"/>
    <property type="match status" value="1"/>
</dbReference>
<dbReference type="PANTHER" id="PTHR11113:SF14">
    <property type="entry name" value="N-ACETYLGLUCOSAMINE-6-PHOSPHATE DEACETYLASE"/>
    <property type="match status" value="1"/>
</dbReference>
<dbReference type="GO" id="GO:0008448">
    <property type="term" value="F:N-acetylglucosamine-6-phosphate deacetylase activity"/>
    <property type="evidence" value="ECO:0007669"/>
    <property type="project" value="UniProtKB-EC"/>
</dbReference>
<dbReference type="InterPro" id="IPR003764">
    <property type="entry name" value="GlcNAc_6-P_deAcase"/>
</dbReference>
<accession>A0A2U3JZU6</accession>
<proteinExistence type="inferred from homology"/>
<dbReference type="AlphaFoldDB" id="A0A2U3JZU6"/>
<dbReference type="InterPro" id="IPR032466">
    <property type="entry name" value="Metal_Hydrolase"/>
</dbReference>
<feature type="binding site" evidence="7">
    <location>
        <position position="152"/>
    </location>
    <ligand>
        <name>substrate</name>
    </ligand>
</feature>
<feature type="binding site" evidence="7">
    <location>
        <begin position="231"/>
        <end position="232"/>
    </location>
    <ligand>
        <name>substrate</name>
    </ligand>
</feature>
<dbReference type="CDD" id="cd00854">
    <property type="entry name" value="NagA"/>
    <property type="match status" value="1"/>
</dbReference>
<evidence type="ECO:0000313" key="11">
    <source>
        <dbReference type="Proteomes" id="UP000238701"/>
    </source>
</evidence>
<sequence>MRTAFTASRLYTPTEEILHPLVVVEDGRITDVVSRSGKEVPGNAPLVDFGDAVLAPGFLDIHMHGGAGVDLMRALPSDLPRLGHFLTTHGATGYFPTTVAAPLDATCAALERLAEAIEKDESRPPSNGGGVQARPLGIHLEGPFLSHKRRGVHPPEYLVAPTVEIFDRLWQAAHGRVRMMTIAPEIPGAMETIVEAARRQVCVSIGHSDAEMTVAQSAVDAGARHATHTFNAMRPLDHRDPGIIAEVLSDDRMSADIIADGIHVSPPVVKLFLRAKGIERAVLITDSISATGMPDGRYQLGPIEVEVKDGKCTSGGGLAGSVLTMDRAVRNITQFAGWSLKDAIRAATLNPARAAGLSGTYGILASGANADFVVLSPDGEVRKTVVRGQGF</sequence>
<keyword evidence="3 5" id="KW-0378">Hydrolase</keyword>
<keyword evidence="2 8" id="KW-0479">Metal-binding</keyword>
<dbReference type="NCBIfam" id="TIGR00221">
    <property type="entry name" value="nagA"/>
    <property type="match status" value="1"/>
</dbReference>
<dbReference type="Proteomes" id="UP000238701">
    <property type="component" value="Unassembled WGS sequence"/>
</dbReference>
<comment type="similarity">
    <text evidence="1 5">Belongs to the metallo-dependent hydrolases superfamily. NagA family.</text>
</comment>
<dbReference type="EMBL" id="OMOD01000014">
    <property type="protein sequence ID" value="SPF32933.1"/>
    <property type="molecule type" value="Genomic_DNA"/>
</dbReference>
<feature type="binding site" evidence="8">
    <location>
        <position position="228"/>
    </location>
    <ligand>
        <name>Zn(2+)</name>
        <dbReference type="ChEBI" id="CHEBI:29105"/>
    </ligand>
</feature>
<gene>
    <name evidence="10" type="primary">nagA</name>
    <name evidence="10" type="ORF">SBA1_1100008</name>
</gene>
<evidence type="ECO:0000256" key="8">
    <source>
        <dbReference type="PIRSR" id="PIRSR038994-3"/>
    </source>
</evidence>
<evidence type="ECO:0000256" key="1">
    <source>
        <dbReference type="ARBA" id="ARBA00010716"/>
    </source>
</evidence>
<evidence type="ECO:0000256" key="3">
    <source>
        <dbReference type="ARBA" id="ARBA00022801"/>
    </source>
</evidence>
<evidence type="ECO:0000256" key="2">
    <source>
        <dbReference type="ARBA" id="ARBA00022723"/>
    </source>
</evidence>
<evidence type="ECO:0000313" key="10">
    <source>
        <dbReference type="EMBL" id="SPF32933.1"/>
    </source>
</evidence>
<dbReference type="InterPro" id="IPR006680">
    <property type="entry name" value="Amidohydro-rel"/>
</dbReference>
<feature type="binding site" evidence="7">
    <location>
        <position position="239"/>
    </location>
    <ligand>
        <name>substrate</name>
    </ligand>
</feature>
<evidence type="ECO:0000256" key="7">
    <source>
        <dbReference type="PIRSR" id="PIRSR038994-2"/>
    </source>
</evidence>